<protein>
    <submittedName>
        <fullName evidence="7">Na+-transporting NADH:ubiquinone oxidoreductase subunit F</fullName>
    </submittedName>
</protein>
<dbReference type="InterPro" id="IPR017938">
    <property type="entry name" value="Riboflavin_synthase-like_b-brl"/>
</dbReference>
<dbReference type="EMBL" id="FOQA01000001">
    <property type="protein sequence ID" value="SFH54393.1"/>
    <property type="molecule type" value="Genomic_DNA"/>
</dbReference>
<keyword evidence="1" id="KW-0813">Transport</keyword>
<dbReference type="Gene3D" id="3.10.20.30">
    <property type="match status" value="1"/>
</dbReference>
<dbReference type="Gene3D" id="2.40.30.10">
    <property type="entry name" value="Translation factors"/>
    <property type="match status" value="1"/>
</dbReference>
<evidence type="ECO:0000256" key="2">
    <source>
        <dbReference type="ARBA" id="ARBA00022630"/>
    </source>
</evidence>
<dbReference type="Gene3D" id="3.40.50.80">
    <property type="entry name" value="Nucleotide-binding domain of ferredoxin-NADP reductase (FNR) module"/>
    <property type="match status" value="1"/>
</dbReference>
<dbReference type="PROSITE" id="PS51384">
    <property type="entry name" value="FAD_FR"/>
    <property type="match status" value="1"/>
</dbReference>
<dbReference type="InterPro" id="IPR001709">
    <property type="entry name" value="Flavoprot_Pyr_Nucl_cyt_Rdtase"/>
</dbReference>
<organism evidence="7 8">
    <name type="scientific">Tindallia magadiensis</name>
    <dbReference type="NCBI Taxonomy" id="69895"/>
    <lineage>
        <taxon>Bacteria</taxon>
        <taxon>Bacillati</taxon>
        <taxon>Bacillota</taxon>
        <taxon>Clostridia</taxon>
        <taxon>Peptostreptococcales</taxon>
        <taxon>Tindalliaceae</taxon>
        <taxon>Tindallia</taxon>
    </lineage>
</organism>
<dbReference type="STRING" id="69895.SAMN05192551_101445"/>
<dbReference type="SUPFAM" id="SSF52343">
    <property type="entry name" value="Ferredoxin reductase-like, C-terminal NADP-linked domain"/>
    <property type="match status" value="1"/>
</dbReference>
<dbReference type="InterPro" id="IPR008333">
    <property type="entry name" value="Cbr1-like_FAD-bd_dom"/>
</dbReference>
<dbReference type="PRINTS" id="PR00410">
    <property type="entry name" value="PHEHYDRXLASE"/>
</dbReference>
<dbReference type="GO" id="GO:0016491">
    <property type="term" value="F:oxidoreductase activity"/>
    <property type="evidence" value="ECO:0007669"/>
    <property type="project" value="InterPro"/>
</dbReference>
<keyword evidence="8" id="KW-1185">Reference proteome</keyword>
<dbReference type="PRINTS" id="PR00371">
    <property type="entry name" value="FPNCR"/>
</dbReference>
<reference evidence="8" key="1">
    <citation type="submission" date="2016-10" db="EMBL/GenBank/DDBJ databases">
        <authorList>
            <person name="Varghese N."/>
            <person name="Submissions S."/>
        </authorList>
    </citation>
    <scope>NUCLEOTIDE SEQUENCE [LARGE SCALE GENOMIC DNA]</scope>
    <source>
        <strain evidence="8">Z-7934</strain>
    </source>
</reference>
<dbReference type="Proteomes" id="UP000199287">
    <property type="component" value="Unassembled WGS sequence"/>
</dbReference>
<dbReference type="InterPro" id="IPR017927">
    <property type="entry name" value="FAD-bd_FR_type"/>
</dbReference>
<dbReference type="RefSeq" id="WP_093369190.1">
    <property type="nucleotide sequence ID" value="NZ_FOQA01000001.1"/>
</dbReference>
<keyword evidence="3" id="KW-0274">FAD</keyword>
<dbReference type="Pfam" id="PF00970">
    <property type="entry name" value="FAD_binding_6"/>
    <property type="match status" value="1"/>
</dbReference>
<dbReference type="Pfam" id="PF00175">
    <property type="entry name" value="NAD_binding_1"/>
    <property type="match status" value="1"/>
</dbReference>
<dbReference type="PANTHER" id="PTHR43644">
    <property type="entry name" value="NA(+)-TRANSLOCATING NADH-QUINONE REDUCTASE SUBUNIT"/>
    <property type="match status" value="1"/>
</dbReference>
<accession>A0A1I3AWJ5</accession>
<evidence type="ECO:0000256" key="1">
    <source>
        <dbReference type="ARBA" id="ARBA00022448"/>
    </source>
</evidence>
<dbReference type="Pfam" id="PF00111">
    <property type="entry name" value="Fer2"/>
    <property type="match status" value="1"/>
</dbReference>
<dbReference type="InterPro" id="IPR001433">
    <property type="entry name" value="OxRdtase_FAD/NAD-bd"/>
</dbReference>
<name>A0A1I3AWJ5_9FIRM</name>
<proteinExistence type="predicted"/>
<evidence type="ECO:0000259" key="6">
    <source>
        <dbReference type="PROSITE" id="PS51384"/>
    </source>
</evidence>
<evidence type="ECO:0000313" key="7">
    <source>
        <dbReference type="EMBL" id="SFH54393.1"/>
    </source>
</evidence>
<keyword evidence="4" id="KW-0408">Iron</keyword>
<feature type="domain" description="2Fe-2S ferredoxin-type" evidence="5">
    <location>
        <begin position="33"/>
        <end position="125"/>
    </location>
</feature>
<evidence type="ECO:0000256" key="4">
    <source>
        <dbReference type="ARBA" id="ARBA00023004"/>
    </source>
</evidence>
<evidence type="ECO:0000256" key="3">
    <source>
        <dbReference type="ARBA" id="ARBA00022827"/>
    </source>
</evidence>
<dbReference type="SUPFAM" id="SSF63380">
    <property type="entry name" value="Riboflavin synthase domain-like"/>
    <property type="match status" value="1"/>
</dbReference>
<dbReference type="InterPro" id="IPR012675">
    <property type="entry name" value="Beta-grasp_dom_sf"/>
</dbReference>
<dbReference type="AlphaFoldDB" id="A0A1I3AWJ5"/>
<dbReference type="InterPro" id="IPR001041">
    <property type="entry name" value="2Fe-2S_ferredoxin-type"/>
</dbReference>
<dbReference type="OrthoDB" id="9796486at2"/>
<keyword evidence="2" id="KW-0285">Flavoprotein</keyword>
<feature type="domain" description="FAD-binding FR-type" evidence="6">
    <location>
        <begin position="128"/>
        <end position="234"/>
    </location>
</feature>
<dbReference type="InterPro" id="IPR039261">
    <property type="entry name" value="FNR_nucleotide-bd"/>
</dbReference>
<gene>
    <name evidence="7" type="ORF">SAMN05192551_101445</name>
</gene>
<dbReference type="InterPro" id="IPR036010">
    <property type="entry name" value="2Fe-2S_ferredoxin-like_sf"/>
</dbReference>
<dbReference type="GO" id="GO:0051536">
    <property type="term" value="F:iron-sulfur cluster binding"/>
    <property type="evidence" value="ECO:0007669"/>
    <property type="project" value="InterPro"/>
</dbReference>
<keyword evidence="7" id="KW-0830">Ubiquinone</keyword>
<evidence type="ECO:0000259" key="5">
    <source>
        <dbReference type="PROSITE" id="PS51085"/>
    </source>
</evidence>
<sequence length="367" mass="40813">MTQIMITVGIMSSLSGILALILTLANQYIANYGECNILINNDKEFTVEGGSTLLNTLNEQELFLPSACGGKGTCGLCKCGITEGGGPVLPTETSFLNEDDLKNNLRLSCQVKVKSDLKLTIPEDLLNARKYEAVVDSIKELTNTIRFLRIQISDGQQIDFTPGQYVQLLAPPYPGNPEEVFRAYSIASPSSNHDHVELIIGYVEEGLVTTYVHQFLQEGDNVSFNGPFGDFYLQKESDADIVLIAVGTGLAPIRSILYQLKEENINRKTTFFFGAKTEKDLILADEMKEFEEILPNFSYKPVLSRVTEEDPWDGDRGRVTDSIEKYIDNADNKEAYLCGSPVMIESAVKKLKEKGFTDENVFYDEFG</sequence>
<dbReference type="PANTHER" id="PTHR43644:SF1">
    <property type="entry name" value="NAD(P)H-FLAVIN REDUCTASE"/>
    <property type="match status" value="1"/>
</dbReference>
<dbReference type="CDD" id="cd00207">
    <property type="entry name" value="fer2"/>
    <property type="match status" value="1"/>
</dbReference>
<evidence type="ECO:0000313" key="8">
    <source>
        <dbReference type="Proteomes" id="UP000199287"/>
    </source>
</evidence>
<dbReference type="PROSITE" id="PS51085">
    <property type="entry name" value="2FE2S_FER_2"/>
    <property type="match status" value="1"/>
</dbReference>
<dbReference type="SUPFAM" id="SSF54292">
    <property type="entry name" value="2Fe-2S ferredoxin-like"/>
    <property type="match status" value="1"/>
</dbReference>